<organism evidence="9 10">
    <name type="scientific">Halarsenatibacter silvermanii</name>
    <dbReference type="NCBI Taxonomy" id="321763"/>
    <lineage>
        <taxon>Bacteria</taxon>
        <taxon>Bacillati</taxon>
        <taxon>Bacillota</taxon>
        <taxon>Clostridia</taxon>
        <taxon>Halanaerobiales</taxon>
        <taxon>Halarsenatibacteraceae</taxon>
        <taxon>Halarsenatibacter</taxon>
    </lineage>
</organism>
<keyword evidence="10" id="KW-1185">Reference proteome</keyword>
<keyword evidence="8" id="KW-0175">Coiled coil</keyword>
<name>A0A1G9IDG2_9FIRM</name>
<keyword evidence="5" id="KW-0812">Transmembrane</keyword>
<evidence type="ECO:0000313" key="9">
    <source>
        <dbReference type="EMBL" id="SDL22873.1"/>
    </source>
</evidence>
<evidence type="ECO:0000256" key="1">
    <source>
        <dbReference type="ARBA" id="ARBA00004442"/>
    </source>
</evidence>
<evidence type="ECO:0000256" key="2">
    <source>
        <dbReference type="ARBA" id="ARBA00007613"/>
    </source>
</evidence>
<dbReference type="STRING" id="321763.SAMN04488692_102172"/>
<evidence type="ECO:0000256" key="4">
    <source>
        <dbReference type="ARBA" id="ARBA00022452"/>
    </source>
</evidence>
<keyword evidence="7" id="KW-0998">Cell outer membrane</keyword>
<keyword evidence="3" id="KW-0813">Transport</keyword>
<reference evidence="9 10" key="1">
    <citation type="submission" date="2016-10" db="EMBL/GenBank/DDBJ databases">
        <authorList>
            <person name="de Groot N.N."/>
        </authorList>
    </citation>
    <scope>NUCLEOTIDE SEQUENCE [LARGE SCALE GENOMIC DNA]</scope>
    <source>
        <strain evidence="9 10">SLAS-1</strain>
    </source>
</reference>
<dbReference type="OrthoDB" id="2110449at2"/>
<dbReference type="GO" id="GO:0009279">
    <property type="term" value="C:cell outer membrane"/>
    <property type="evidence" value="ECO:0007669"/>
    <property type="project" value="UniProtKB-SubCell"/>
</dbReference>
<feature type="coiled-coil region" evidence="8">
    <location>
        <begin position="114"/>
        <end position="254"/>
    </location>
</feature>
<sequence length="465" mass="53202">MNKLGMTAIIMTIVLSIGGILFFPRLTFAAKGNKLELETALARAEKSDDELEAARHQLEAAKQRKLSSETILNPKIEGEMGWQKSEKGESEGELAGTINYSNILAESRTISTQLDIAELSYEKARLNYRENRNEILQVVAEKYYSLLEIKEQIASQEQRITQLESLYQEAEEQYEDDMLTEAGLLEIEFELETAQQHLKKLEDRARTERKLLSRRVDIDPNQLELKSPENFSLIEEMNLKLKDLEDSSELIQKALNYRSDFQNQLLAARLAEKEAKYISSQKDPDLILSGEYNFNDGSRGQASLDSNYELSMQGHLTTEDVLEDPFEEKNDWEITAGISYEFSDGGRRKADIAEADAEEKEHEIRADYLAESIEIEIESLLYDISRHRTDVEIAATNLERAELEYNSALTRWQKEAITESELLAARSLLAEAEMEKINLEYELGRKKIELLGAMQKIYSDLISKN</sequence>
<dbReference type="RefSeq" id="WP_089758077.1">
    <property type="nucleotide sequence ID" value="NZ_FNGO01000002.1"/>
</dbReference>
<proteinExistence type="inferred from homology"/>
<evidence type="ECO:0000256" key="8">
    <source>
        <dbReference type="SAM" id="Coils"/>
    </source>
</evidence>
<dbReference type="PANTHER" id="PTHR30026">
    <property type="entry name" value="OUTER MEMBRANE PROTEIN TOLC"/>
    <property type="match status" value="1"/>
</dbReference>
<gene>
    <name evidence="9" type="ORF">SAMN04488692_102172</name>
</gene>
<dbReference type="InterPro" id="IPR003423">
    <property type="entry name" value="OMP_efflux"/>
</dbReference>
<evidence type="ECO:0000256" key="7">
    <source>
        <dbReference type="ARBA" id="ARBA00023237"/>
    </source>
</evidence>
<dbReference type="AlphaFoldDB" id="A0A1G9IDG2"/>
<dbReference type="EMBL" id="FNGO01000002">
    <property type="protein sequence ID" value="SDL22873.1"/>
    <property type="molecule type" value="Genomic_DNA"/>
</dbReference>
<keyword evidence="4" id="KW-1134">Transmembrane beta strand</keyword>
<keyword evidence="6" id="KW-0472">Membrane</keyword>
<dbReference type="Gene3D" id="1.20.1600.10">
    <property type="entry name" value="Outer membrane efflux proteins (OEP)"/>
    <property type="match status" value="1"/>
</dbReference>
<evidence type="ECO:0000256" key="3">
    <source>
        <dbReference type="ARBA" id="ARBA00022448"/>
    </source>
</evidence>
<dbReference type="PANTHER" id="PTHR30026:SF20">
    <property type="entry name" value="OUTER MEMBRANE PROTEIN TOLC"/>
    <property type="match status" value="1"/>
</dbReference>
<comment type="similarity">
    <text evidence="2">Belongs to the outer membrane factor (OMF) (TC 1.B.17) family.</text>
</comment>
<dbReference type="GO" id="GO:1990281">
    <property type="term" value="C:efflux pump complex"/>
    <property type="evidence" value="ECO:0007669"/>
    <property type="project" value="TreeGrafter"/>
</dbReference>
<dbReference type="SUPFAM" id="SSF56954">
    <property type="entry name" value="Outer membrane efflux proteins (OEP)"/>
    <property type="match status" value="1"/>
</dbReference>
<dbReference type="InterPro" id="IPR051906">
    <property type="entry name" value="TolC-like"/>
</dbReference>
<dbReference type="GO" id="GO:0015562">
    <property type="term" value="F:efflux transmembrane transporter activity"/>
    <property type="evidence" value="ECO:0007669"/>
    <property type="project" value="InterPro"/>
</dbReference>
<protein>
    <submittedName>
        <fullName evidence="9">Outer membrane protein TolC</fullName>
    </submittedName>
</protein>
<dbReference type="Pfam" id="PF02321">
    <property type="entry name" value="OEP"/>
    <property type="match status" value="2"/>
</dbReference>
<evidence type="ECO:0000256" key="5">
    <source>
        <dbReference type="ARBA" id="ARBA00022692"/>
    </source>
</evidence>
<dbReference type="GO" id="GO:0015288">
    <property type="term" value="F:porin activity"/>
    <property type="evidence" value="ECO:0007669"/>
    <property type="project" value="TreeGrafter"/>
</dbReference>
<accession>A0A1G9IDG2</accession>
<feature type="coiled-coil region" evidence="8">
    <location>
        <begin position="34"/>
        <end position="64"/>
    </location>
</feature>
<evidence type="ECO:0000256" key="6">
    <source>
        <dbReference type="ARBA" id="ARBA00023136"/>
    </source>
</evidence>
<dbReference type="Proteomes" id="UP000199476">
    <property type="component" value="Unassembled WGS sequence"/>
</dbReference>
<comment type="subcellular location">
    <subcellularLocation>
        <location evidence="1">Cell outer membrane</location>
    </subcellularLocation>
</comment>
<evidence type="ECO:0000313" key="10">
    <source>
        <dbReference type="Proteomes" id="UP000199476"/>
    </source>
</evidence>